<evidence type="ECO:0000256" key="1">
    <source>
        <dbReference type="ARBA" id="ARBA00022741"/>
    </source>
</evidence>
<dbReference type="PROSITE" id="PS50011">
    <property type="entry name" value="PROTEIN_KINASE_DOM"/>
    <property type="match status" value="1"/>
</dbReference>
<dbReference type="Pfam" id="PF07714">
    <property type="entry name" value="PK_Tyr_Ser-Thr"/>
    <property type="match status" value="1"/>
</dbReference>
<keyword evidence="5" id="KW-1185">Reference proteome</keyword>
<reference evidence="4" key="1">
    <citation type="submission" date="2021-06" db="EMBL/GenBank/DDBJ databases">
        <authorList>
            <person name="Kallberg Y."/>
            <person name="Tangrot J."/>
            <person name="Rosling A."/>
        </authorList>
    </citation>
    <scope>NUCLEOTIDE SEQUENCE</scope>
    <source>
        <strain evidence="4">FL966</strain>
    </source>
</reference>
<accession>A0A9N9HEJ6</accession>
<sequence length="366" mass="42577">MSTQNGSTTCEKCGRKVNTTTSWCTPCNAELFQDDFSNWTSGIAEVDEFLRNTQITAERYECIFVWVDPSEFTQLKKVDYSKNHMAYWKEGHILGWDLKSNKKIRYGGQWVKLVTNYCGEKHLAAKLLKSELEFSKNNPSERLVYGITRDPITNYYAVIEKLVNKCSFCHNEWMSPRWCRDGRIRKWDSNANKWERGDPMLVALKDIEKTDGNIDEFLQEVKAMTQCREVNLGSLDCYGITQHPVTKSYLIVMRYVEHGNLRNYLTDFATNSWKDRLDRLWSLSIDLRSIHRSNLVHRDLHAGNILLGENKQSDLKRQENPFPTVPLLNLDTCPLASRLLPTIPSRSITHSWDKTAQYELYVPDDI</sequence>
<dbReference type="AlphaFoldDB" id="A0A9N9HEJ6"/>
<dbReference type="Gene3D" id="1.10.510.10">
    <property type="entry name" value="Transferase(Phosphotransferase) domain 1"/>
    <property type="match status" value="1"/>
</dbReference>
<dbReference type="EMBL" id="CAJVQA010009216">
    <property type="protein sequence ID" value="CAG8682417.1"/>
    <property type="molecule type" value="Genomic_DNA"/>
</dbReference>
<comment type="caution">
    <text evidence="4">The sequence shown here is derived from an EMBL/GenBank/DDBJ whole genome shotgun (WGS) entry which is preliminary data.</text>
</comment>
<evidence type="ECO:0000313" key="4">
    <source>
        <dbReference type="EMBL" id="CAG8682417.1"/>
    </source>
</evidence>
<protein>
    <submittedName>
        <fullName evidence="4">16537_t:CDS:1</fullName>
    </submittedName>
</protein>
<gene>
    <name evidence="4" type="ORF">CPELLU_LOCUS10870</name>
</gene>
<organism evidence="4 5">
    <name type="scientific">Cetraspora pellucida</name>
    <dbReference type="NCBI Taxonomy" id="1433469"/>
    <lineage>
        <taxon>Eukaryota</taxon>
        <taxon>Fungi</taxon>
        <taxon>Fungi incertae sedis</taxon>
        <taxon>Mucoromycota</taxon>
        <taxon>Glomeromycotina</taxon>
        <taxon>Glomeromycetes</taxon>
        <taxon>Diversisporales</taxon>
        <taxon>Gigasporaceae</taxon>
        <taxon>Cetraspora</taxon>
    </lineage>
</organism>
<name>A0A9N9HEJ6_9GLOM</name>
<proteinExistence type="predicted"/>
<dbReference type="InterPro" id="IPR050198">
    <property type="entry name" value="Non-receptor_tyrosine_kinases"/>
</dbReference>
<keyword evidence="1" id="KW-0547">Nucleotide-binding</keyword>
<dbReference type="OrthoDB" id="2319750at2759"/>
<keyword evidence="2" id="KW-0067">ATP-binding</keyword>
<dbReference type="InterPro" id="IPR001245">
    <property type="entry name" value="Ser-Thr/Tyr_kinase_cat_dom"/>
</dbReference>
<dbReference type="SUPFAM" id="SSF56112">
    <property type="entry name" value="Protein kinase-like (PK-like)"/>
    <property type="match status" value="1"/>
</dbReference>
<dbReference type="GO" id="GO:0005524">
    <property type="term" value="F:ATP binding"/>
    <property type="evidence" value="ECO:0007669"/>
    <property type="project" value="UniProtKB-KW"/>
</dbReference>
<evidence type="ECO:0000313" key="5">
    <source>
        <dbReference type="Proteomes" id="UP000789759"/>
    </source>
</evidence>
<feature type="domain" description="Protein kinase" evidence="3">
    <location>
        <begin position="145"/>
        <end position="366"/>
    </location>
</feature>
<dbReference type="Proteomes" id="UP000789759">
    <property type="component" value="Unassembled WGS sequence"/>
</dbReference>
<dbReference type="InterPro" id="IPR011009">
    <property type="entry name" value="Kinase-like_dom_sf"/>
</dbReference>
<evidence type="ECO:0000256" key="2">
    <source>
        <dbReference type="ARBA" id="ARBA00022840"/>
    </source>
</evidence>
<dbReference type="InterPro" id="IPR000719">
    <property type="entry name" value="Prot_kinase_dom"/>
</dbReference>
<dbReference type="PANTHER" id="PTHR24418">
    <property type="entry name" value="TYROSINE-PROTEIN KINASE"/>
    <property type="match status" value="1"/>
</dbReference>
<dbReference type="GO" id="GO:0004672">
    <property type="term" value="F:protein kinase activity"/>
    <property type="evidence" value="ECO:0007669"/>
    <property type="project" value="InterPro"/>
</dbReference>
<evidence type="ECO:0000259" key="3">
    <source>
        <dbReference type="PROSITE" id="PS50011"/>
    </source>
</evidence>